<dbReference type="EMBL" id="LDJJ01000020">
    <property type="protein sequence ID" value="KRG68702.1"/>
    <property type="molecule type" value="Genomic_DNA"/>
</dbReference>
<dbReference type="SUPFAM" id="SSF56935">
    <property type="entry name" value="Porins"/>
    <property type="match status" value="1"/>
</dbReference>
<sequence>MLLLAAAPNALANDAFTAKASGRLYYELAHFDNDSSGPAERSGDDLRAAWLGVSGKVYSVGYKVEADFAGHRPVARDVYLTHRFGNTQLTLGQFKQFYTLDDRSSANHTPTIERSFLVQSLGTAYRLGIGAQGHHNGIFWSGSVFSLESIDVWQAKGHVIGGRVGHAPWSQPGHVLHFGVSGAHEHHSHPGADGTLPLRAQVRANGYFGDNGRLPLVDFRSGRAVSVQRYSFETAGVAGPWSWQAEYGGTRYDDGLQRGEVLAGYLQGSWLLTGENRPYDAKAGRFIQLEPERDYGAWELVARYDHISGRQWPAQQRDASADAWTLGVNWYASRNVRLMLDWTDSRRRDELRGERLDHTGVLAGRAQLHF</sequence>
<dbReference type="Pfam" id="PF07396">
    <property type="entry name" value="Porin_O_P"/>
    <property type="match status" value="1"/>
</dbReference>
<comment type="caution">
    <text evidence="1">The sequence shown here is derived from an EMBL/GenBank/DDBJ whole genome shotgun (WGS) entry which is preliminary data.</text>
</comment>
<evidence type="ECO:0008006" key="3">
    <source>
        <dbReference type="Google" id="ProtNLM"/>
    </source>
</evidence>
<proteinExistence type="predicted"/>
<protein>
    <recommendedName>
        <fullName evidence="3">Porin</fullName>
    </recommendedName>
</protein>
<evidence type="ECO:0000313" key="2">
    <source>
        <dbReference type="Proteomes" id="UP000051863"/>
    </source>
</evidence>
<dbReference type="InterPro" id="IPR010870">
    <property type="entry name" value="Porin_O/P"/>
</dbReference>
<evidence type="ECO:0000313" key="1">
    <source>
        <dbReference type="EMBL" id="KRG68702.1"/>
    </source>
</evidence>
<organism evidence="1 2">
    <name type="scientific">Stenotrophomonas terrae</name>
    <dbReference type="NCBI Taxonomy" id="405446"/>
    <lineage>
        <taxon>Bacteria</taxon>
        <taxon>Pseudomonadati</taxon>
        <taxon>Pseudomonadota</taxon>
        <taxon>Gammaproteobacteria</taxon>
        <taxon>Lysobacterales</taxon>
        <taxon>Lysobacteraceae</taxon>
        <taxon>Stenotrophomonas</taxon>
    </lineage>
</organism>
<gene>
    <name evidence="1" type="ORF">ABB27_06930</name>
</gene>
<accession>A0A0R0CS21</accession>
<dbReference type="InterPro" id="IPR023614">
    <property type="entry name" value="Porin_dom_sf"/>
</dbReference>
<keyword evidence="2" id="KW-1185">Reference proteome</keyword>
<dbReference type="AlphaFoldDB" id="A0A0R0CS21"/>
<dbReference type="Proteomes" id="UP000051863">
    <property type="component" value="Unassembled WGS sequence"/>
</dbReference>
<dbReference type="PATRIC" id="fig|405446.3.peg.825"/>
<name>A0A0R0CS21_9GAMM</name>
<reference evidence="1 2" key="1">
    <citation type="submission" date="2015-05" db="EMBL/GenBank/DDBJ databases">
        <title>Genome sequencing and analysis of members of genus Stenotrophomonas.</title>
        <authorList>
            <person name="Patil P.P."/>
            <person name="Midha S."/>
            <person name="Patil P.B."/>
        </authorList>
    </citation>
    <scope>NUCLEOTIDE SEQUENCE [LARGE SCALE GENOMIC DNA]</scope>
    <source>
        <strain evidence="1 2">DSM 18941</strain>
    </source>
</reference>
<dbReference type="Gene3D" id="2.40.160.10">
    <property type="entry name" value="Porin"/>
    <property type="match status" value="1"/>
</dbReference>